<accession>A0ABT1A8K3</accession>
<dbReference type="InterPro" id="IPR046867">
    <property type="entry name" value="AldOxase/xan_DH_MoCoBD2"/>
</dbReference>
<evidence type="ECO:0000259" key="3">
    <source>
        <dbReference type="SMART" id="SM01008"/>
    </source>
</evidence>
<dbReference type="SUPFAM" id="SSF56003">
    <property type="entry name" value="Molybdenum cofactor-binding domain"/>
    <property type="match status" value="1"/>
</dbReference>
<dbReference type="Pfam" id="PF01315">
    <property type="entry name" value="Ald_Xan_dh_C"/>
    <property type="match status" value="1"/>
</dbReference>
<dbReference type="SMART" id="SM01008">
    <property type="entry name" value="Ald_Xan_dh_C"/>
    <property type="match status" value="1"/>
</dbReference>
<dbReference type="InterPro" id="IPR037165">
    <property type="entry name" value="AldOxase/xan_DH_Mopterin-bd_sf"/>
</dbReference>
<keyword evidence="2" id="KW-0560">Oxidoreductase</keyword>
<dbReference type="Pfam" id="PF20256">
    <property type="entry name" value="MoCoBD_2"/>
    <property type="match status" value="1"/>
</dbReference>
<dbReference type="Gene3D" id="3.90.1170.50">
    <property type="entry name" value="Aldehyde oxidase/xanthine dehydrogenase, a/b hammerhead"/>
    <property type="match status" value="1"/>
</dbReference>
<feature type="domain" description="Aldehyde oxidase/xanthine dehydrogenase a/b hammerhead" evidence="3">
    <location>
        <begin position="21"/>
        <end position="134"/>
    </location>
</feature>
<evidence type="ECO:0000313" key="5">
    <source>
        <dbReference type="Proteomes" id="UP001165283"/>
    </source>
</evidence>
<name>A0ABT1A8K3_9PSEU</name>
<keyword evidence="1" id="KW-0500">Molybdenum</keyword>
<dbReference type="InterPro" id="IPR016208">
    <property type="entry name" value="Ald_Oxase/xanthine_DH-like"/>
</dbReference>
<evidence type="ECO:0000313" key="4">
    <source>
        <dbReference type="EMBL" id="MCO1659365.1"/>
    </source>
</evidence>
<gene>
    <name evidence="4" type="ORF">KDL28_30270</name>
</gene>
<dbReference type="PANTHER" id="PTHR11908">
    <property type="entry name" value="XANTHINE DEHYDROGENASE"/>
    <property type="match status" value="1"/>
</dbReference>
<dbReference type="Proteomes" id="UP001165283">
    <property type="component" value="Unassembled WGS sequence"/>
</dbReference>
<evidence type="ECO:0000256" key="1">
    <source>
        <dbReference type="ARBA" id="ARBA00022505"/>
    </source>
</evidence>
<reference evidence="4" key="1">
    <citation type="submission" date="2021-04" db="EMBL/GenBank/DDBJ databases">
        <title>Pseudonocardia sp. nov., isolated from sandy soil of mangrove forest.</title>
        <authorList>
            <person name="Zan Z."/>
            <person name="Huang R."/>
            <person name="Liu W."/>
        </authorList>
    </citation>
    <scope>NUCLEOTIDE SEQUENCE</scope>
    <source>
        <strain evidence="4">S2-4</strain>
    </source>
</reference>
<dbReference type="SUPFAM" id="SSF54665">
    <property type="entry name" value="CO dehydrogenase molybdoprotein N-domain-like"/>
    <property type="match status" value="1"/>
</dbReference>
<comment type="caution">
    <text evidence="4">The sequence shown here is derived from an EMBL/GenBank/DDBJ whole genome shotgun (WGS) entry which is preliminary data.</text>
</comment>
<evidence type="ECO:0000256" key="2">
    <source>
        <dbReference type="ARBA" id="ARBA00023002"/>
    </source>
</evidence>
<proteinExistence type="predicted"/>
<dbReference type="Pfam" id="PF02738">
    <property type="entry name" value="MoCoBD_1"/>
    <property type="match status" value="1"/>
</dbReference>
<dbReference type="InterPro" id="IPR036856">
    <property type="entry name" value="Ald_Oxase/Xan_DH_a/b_sf"/>
</dbReference>
<dbReference type="InterPro" id="IPR008274">
    <property type="entry name" value="AldOxase/xan_DH_MoCoBD1"/>
</dbReference>
<dbReference type="EMBL" id="JAGSOV010000064">
    <property type="protein sequence ID" value="MCO1659365.1"/>
    <property type="molecule type" value="Genomic_DNA"/>
</dbReference>
<keyword evidence="5" id="KW-1185">Reference proteome</keyword>
<dbReference type="PANTHER" id="PTHR11908:SF132">
    <property type="entry name" value="ALDEHYDE OXIDASE 1-RELATED"/>
    <property type="match status" value="1"/>
</dbReference>
<dbReference type="RefSeq" id="WP_252444189.1">
    <property type="nucleotide sequence ID" value="NZ_JAGSOV010000064.1"/>
</dbReference>
<dbReference type="Gene3D" id="3.30.365.10">
    <property type="entry name" value="Aldehyde oxidase/xanthine dehydrogenase, molybdopterin binding domain"/>
    <property type="match status" value="4"/>
</dbReference>
<protein>
    <submittedName>
        <fullName evidence="4">Xanthine dehydrogenase family protein molybdopterin-binding subunit</fullName>
    </submittedName>
</protein>
<organism evidence="4 5">
    <name type="scientific">Pseudonocardia humida</name>
    <dbReference type="NCBI Taxonomy" id="2800819"/>
    <lineage>
        <taxon>Bacteria</taxon>
        <taxon>Bacillati</taxon>
        <taxon>Actinomycetota</taxon>
        <taxon>Actinomycetes</taxon>
        <taxon>Pseudonocardiales</taxon>
        <taxon>Pseudonocardiaceae</taxon>
        <taxon>Pseudonocardia</taxon>
    </lineage>
</organism>
<dbReference type="InterPro" id="IPR000674">
    <property type="entry name" value="Ald_Oxase/Xan_DH_a/b"/>
</dbReference>
<sequence length="740" mass="78041">MNADPIVGRAVPRRDGPAKVSGAASFTAEVPVEGLAHAALVCSTVAAGEITGIDLTEARSAPGVVAVMTHHNAPAIRIAPLLITLRGASFTRAPVMQDARIRWNGQPVAIVVAETPEQADHAASLVRVGYAPAEGRLVFDDLKVGAPQPDHVQGEAPAVLRGDAEAALRTAAARVDQVYRTPWHTHCAIELHATTVAWHDERSLTMWDATQAVTHSQATLAEVFDLDPEDIRVVSQFVGGAFGNKMMWSHQILCAAAARLARRPVRLVLSRSDVFRVTGGRTRTEQRVALGARANGTLTALVHEATTTTGINDGFAEQCTFPARVLYGADSFGIDQRVVELHTPANSSMRAPGESVGSFALECALDELAEQLDVDPLDVRAGLEPAAHPTTGKPFSGRHLLEAYRLGAERFGWARRSSTPRSRRDGPWWIGHGVATATYPYTRMPGGRASVTLSADGCATVRTAAHEMGMGTATVQAQYAADHLGLPLDRVRFEYGDSRHPAAVPAGGSAQTVSIIASVVAAARALTAELLHLAAPDSPLAGAGAGADDVEMRDGGLHPRDGGPGESYAAILRRAGRAELAAEGAASPPTETAQHAMHSYGVQFCEVRVHDVTGEVRVSRWLGVFDTGRIINPRTAASQFRGAIVMGIGSALTEETIFDERTGRVLNASLAEYHVPVHADIPPIDVAWLGHPDPMAPMGGKGVGEVGMVGVAAAVANAVHNATGRRIRDLPITPDKVLGL</sequence>